<dbReference type="Gene3D" id="3.90.180.10">
    <property type="entry name" value="Medium-chain alcohol dehydrogenases, catalytic domain"/>
    <property type="match status" value="1"/>
</dbReference>
<dbReference type="Pfam" id="PF00107">
    <property type="entry name" value="ADH_zinc_N"/>
    <property type="match status" value="1"/>
</dbReference>
<keyword evidence="9" id="KW-1185">Reference proteome</keyword>
<dbReference type="GO" id="GO:0008270">
    <property type="term" value="F:zinc ion binding"/>
    <property type="evidence" value="ECO:0007669"/>
    <property type="project" value="InterPro"/>
</dbReference>
<evidence type="ECO:0000256" key="5">
    <source>
        <dbReference type="ARBA" id="ARBA00023002"/>
    </source>
</evidence>
<dbReference type="Pfam" id="PF08240">
    <property type="entry name" value="ADH_N"/>
    <property type="match status" value="1"/>
</dbReference>
<evidence type="ECO:0000256" key="6">
    <source>
        <dbReference type="RuleBase" id="RU361277"/>
    </source>
</evidence>
<organism evidence="8 9">
    <name type="scientific">Streptomyces niveus</name>
    <name type="common">Streptomyces spheroides</name>
    <dbReference type="NCBI Taxonomy" id="193462"/>
    <lineage>
        <taxon>Bacteria</taxon>
        <taxon>Bacillati</taxon>
        <taxon>Actinomycetota</taxon>
        <taxon>Actinomycetes</taxon>
        <taxon>Kitasatosporales</taxon>
        <taxon>Streptomycetaceae</taxon>
        <taxon>Streptomyces</taxon>
    </lineage>
</organism>
<dbReference type="FunFam" id="3.40.50.720:FF:000003">
    <property type="entry name" value="S-(hydroxymethyl)glutathione dehydrogenase"/>
    <property type="match status" value="1"/>
</dbReference>
<evidence type="ECO:0000313" key="9">
    <source>
        <dbReference type="Proteomes" id="UP000189677"/>
    </source>
</evidence>
<reference evidence="8 9" key="1">
    <citation type="submission" date="2016-11" db="EMBL/GenBank/DDBJ databases">
        <title>Complete genome sequence of Streptomyces niveus SCSIO 3406.</title>
        <authorList>
            <person name="Zhu Q."/>
            <person name="Cheng W."/>
            <person name="Song Y."/>
            <person name="Li Q."/>
            <person name="Ju J."/>
        </authorList>
    </citation>
    <scope>NUCLEOTIDE SEQUENCE [LARGE SCALE GENOMIC DNA]</scope>
    <source>
        <strain evidence="8 9">SCSIO 3406</strain>
    </source>
</reference>
<accession>A0A1U9R0W2</accession>
<keyword evidence="3 6" id="KW-0479">Metal-binding</keyword>
<dbReference type="GO" id="GO:0016491">
    <property type="term" value="F:oxidoreductase activity"/>
    <property type="evidence" value="ECO:0007669"/>
    <property type="project" value="UniProtKB-KW"/>
</dbReference>
<dbReference type="RefSeq" id="WP_078078813.1">
    <property type="nucleotide sequence ID" value="NZ_CP018047.1"/>
</dbReference>
<dbReference type="KEGG" id="snw:BBN63_32115"/>
<evidence type="ECO:0000256" key="4">
    <source>
        <dbReference type="ARBA" id="ARBA00022833"/>
    </source>
</evidence>
<dbReference type="AlphaFoldDB" id="A0A1U9R0W2"/>
<dbReference type="InterPro" id="IPR011032">
    <property type="entry name" value="GroES-like_sf"/>
</dbReference>
<dbReference type="SUPFAM" id="SSF51735">
    <property type="entry name" value="NAD(P)-binding Rossmann-fold domains"/>
    <property type="match status" value="1"/>
</dbReference>
<dbReference type="EMBL" id="CP018047">
    <property type="protein sequence ID" value="AQU70134.1"/>
    <property type="molecule type" value="Genomic_DNA"/>
</dbReference>
<keyword evidence="4 6" id="KW-0862">Zinc</keyword>
<dbReference type="SUPFAM" id="SSF50129">
    <property type="entry name" value="GroES-like"/>
    <property type="match status" value="1"/>
</dbReference>
<dbReference type="InterPro" id="IPR002328">
    <property type="entry name" value="ADH_Zn_CS"/>
</dbReference>
<feature type="domain" description="Enoyl reductase (ER)" evidence="7">
    <location>
        <begin position="13"/>
        <end position="356"/>
    </location>
</feature>
<proteinExistence type="inferred from homology"/>
<dbReference type="SMART" id="SM00829">
    <property type="entry name" value="PKS_ER"/>
    <property type="match status" value="1"/>
</dbReference>
<dbReference type="PANTHER" id="PTHR43350">
    <property type="entry name" value="NAD-DEPENDENT ALCOHOL DEHYDROGENASE"/>
    <property type="match status" value="1"/>
</dbReference>
<dbReference type="Proteomes" id="UP000189677">
    <property type="component" value="Chromosome"/>
</dbReference>
<dbReference type="PROSITE" id="PS00059">
    <property type="entry name" value="ADH_ZINC"/>
    <property type="match status" value="1"/>
</dbReference>
<dbReference type="InterPro" id="IPR036291">
    <property type="entry name" value="NAD(P)-bd_dom_sf"/>
</dbReference>
<keyword evidence="5" id="KW-0560">Oxidoreductase</keyword>
<sequence>MTVDARIAVLPAGQEQLELREVTLDALGPHEVIVRQRAFGVCHSQLDRIFDPHRTGTMLLGHESIGTVVEVGADVGYVRPGDEVLTTWIPRTPLAGRPPVPSRIVFPDGDEARTHNTFTWGTHAVVDEQWVVKAPQGTPLDLGSVIGCALMTGAGAVMNTAEVQPGQSVAVWGAGGVGLCAVAGASILGASRVIAVDIDAEKLQLAKQFGATDVVDARAGDPVEAIRALTPHSDGTRGVDFAFDCTGLGKNIPTSLAAVRPGIRGSGIRGGADVLVGIPRVPFELDAMDLLTGEKRLVGCVGGSCDPLRDFPVFVDWTRDGRFDPSALVTDRYSLDQLNTAVDDLHHGRVRGRAVVEVDL</sequence>
<evidence type="ECO:0000256" key="1">
    <source>
        <dbReference type="ARBA" id="ARBA00001947"/>
    </source>
</evidence>
<dbReference type="PANTHER" id="PTHR43350:SF21">
    <property type="entry name" value="S-NITROSOMYCOTHIOL REDUCTASE MSCR"/>
    <property type="match status" value="1"/>
</dbReference>
<gene>
    <name evidence="8" type="ORF">BBN63_32115</name>
</gene>
<evidence type="ECO:0000313" key="8">
    <source>
        <dbReference type="EMBL" id="AQU70134.1"/>
    </source>
</evidence>
<name>A0A1U9R0W2_STRNV</name>
<comment type="cofactor">
    <cofactor evidence="1 6">
        <name>Zn(2+)</name>
        <dbReference type="ChEBI" id="CHEBI:29105"/>
    </cofactor>
</comment>
<evidence type="ECO:0000256" key="2">
    <source>
        <dbReference type="ARBA" id="ARBA00008072"/>
    </source>
</evidence>
<evidence type="ECO:0000256" key="3">
    <source>
        <dbReference type="ARBA" id="ARBA00022723"/>
    </source>
</evidence>
<dbReference type="Gene3D" id="3.40.50.720">
    <property type="entry name" value="NAD(P)-binding Rossmann-like Domain"/>
    <property type="match status" value="1"/>
</dbReference>
<dbReference type="InterPro" id="IPR013154">
    <property type="entry name" value="ADH-like_N"/>
</dbReference>
<dbReference type="InterPro" id="IPR020843">
    <property type="entry name" value="ER"/>
</dbReference>
<comment type="similarity">
    <text evidence="2 6">Belongs to the zinc-containing alcohol dehydrogenase family.</text>
</comment>
<dbReference type="InterPro" id="IPR013149">
    <property type="entry name" value="ADH-like_C"/>
</dbReference>
<protein>
    <submittedName>
        <fullName evidence="8">Alcohol dehydrogenase</fullName>
    </submittedName>
</protein>
<evidence type="ECO:0000259" key="7">
    <source>
        <dbReference type="SMART" id="SM00829"/>
    </source>
</evidence>
<dbReference type="OrthoDB" id="334894at2"/>